<protein>
    <submittedName>
        <fullName evidence="1">Uncharacterized protein</fullName>
    </submittedName>
</protein>
<comment type="caution">
    <text evidence="1">The sequence shown here is derived from an EMBL/GenBank/DDBJ whole genome shotgun (WGS) entry which is preliminary data.</text>
</comment>
<dbReference type="EMBL" id="CM042019">
    <property type="protein sequence ID" value="KAI3825734.1"/>
    <property type="molecule type" value="Genomic_DNA"/>
</dbReference>
<reference evidence="2" key="1">
    <citation type="journal article" date="2022" name="Mol. Ecol. Resour.">
        <title>The genomes of chicory, endive, great burdock and yacon provide insights into Asteraceae palaeo-polyploidization history and plant inulin production.</title>
        <authorList>
            <person name="Fan W."/>
            <person name="Wang S."/>
            <person name="Wang H."/>
            <person name="Wang A."/>
            <person name="Jiang F."/>
            <person name="Liu H."/>
            <person name="Zhao H."/>
            <person name="Xu D."/>
            <person name="Zhang Y."/>
        </authorList>
    </citation>
    <scope>NUCLEOTIDE SEQUENCE [LARGE SCALE GENOMIC DNA]</scope>
    <source>
        <strain evidence="2">cv. Yunnan</strain>
    </source>
</reference>
<evidence type="ECO:0000313" key="2">
    <source>
        <dbReference type="Proteomes" id="UP001056120"/>
    </source>
</evidence>
<proteinExistence type="predicted"/>
<evidence type="ECO:0000313" key="1">
    <source>
        <dbReference type="EMBL" id="KAI3825734.1"/>
    </source>
</evidence>
<reference evidence="1 2" key="2">
    <citation type="journal article" date="2022" name="Mol. Ecol. Resour.">
        <title>The genomes of chicory, endive, great burdock and yacon provide insights into Asteraceae paleo-polyploidization history and plant inulin production.</title>
        <authorList>
            <person name="Fan W."/>
            <person name="Wang S."/>
            <person name="Wang H."/>
            <person name="Wang A."/>
            <person name="Jiang F."/>
            <person name="Liu H."/>
            <person name="Zhao H."/>
            <person name="Xu D."/>
            <person name="Zhang Y."/>
        </authorList>
    </citation>
    <scope>NUCLEOTIDE SEQUENCE [LARGE SCALE GENOMIC DNA]</scope>
    <source>
        <strain evidence="2">cv. Yunnan</strain>
        <tissue evidence="1">Leaves</tissue>
    </source>
</reference>
<keyword evidence="2" id="KW-1185">Reference proteome</keyword>
<organism evidence="1 2">
    <name type="scientific">Smallanthus sonchifolius</name>
    <dbReference type="NCBI Taxonomy" id="185202"/>
    <lineage>
        <taxon>Eukaryota</taxon>
        <taxon>Viridiplantae</taxon>
        <taxon>Streptophyta</taxon>
        <taxon>Embryophyta</taxon>
        <taxon>Tracheophyta</taxon>
        <taxon>Spermatophyta</taxon>
        <taxon>Magnoliopsida</taxon>
        <taxon>eudicotyledons</taxon>
        <taxon>Gunneridae</taxon>
        <taxon>Pentapetalae</taxon>
        <taxon>asterids</taxon>
        <taxon>campanulids</taxon>
        <taxon>Asterales</taxon>
        <taxon>Asteraceae</taxon>
        <taxon>Asteroideae</taxon>
        <taxon>Heliantheae alliance</taxon>
        <taxon>Millerieae</taxon>
        <taxon>Smallanthus</taxon>
    </lineage>
</organism>
<sequence>MTSHVVTLWYRPPDGATYYGVGVDLWSAGCILAELLAGKLILPGRTEVDTVAYQLSVLKDLYPEGINVLSLFSGNGGAEVALHKLEIPMKNMVSVEKSKVCRGIIRGWEVPAFESDAADVEHEFQKLYSYLFYFENTGYSAEELDRPVPAAIFIANFDKTGATASGASLLIGYGLERDDTDGGSSIGLSQFA</sequence>
<accession>A0ACB9K0C1</accession>
<gene>
    <name evidence="1" type="ORF">L1987_07332</name>
</gene>
<dbReference type="Proteomes" id="UP001056120">
    <property type="component" value="Linkage Group LG02"/>
</dbReference>
<name>A0ACB9K0C1_9ASTR</name>